<dbReference type="InterPro" id="IPR016152">
    <property type="entry name" value="PTrfase/Anion_transptr"/>
</dbReference>
<dbReference type="PANTHER" id="PTHR30185:SF18">
    <property type="entry name" value="TRANSCRIPTIONAL REGULATOR MTLR"/>
    <property type="match status" value="1"/>
</dbReference>
<organism evidence="9 10">
    <name type="scientific">Caloranaerobacter azorensis DSM 13643</name>
    <dbReference type="NCBI Taxonomy" id="1121264"/>
    <lineage>
        <taxon>Bacteria</taxon>
        <taxon>Bacillati</taxon>
        <taxon>Bacillota</taxon>
        <taxon>Tissierellia</taxon>
        <taxon>Tissierellales</taxon>
        <taxon>Thermohalobacteraceae</taxon>
        <taxon>Caloranaerobacter</taxon>
    </lineage>
</organism>
<gene>
    <name evidence="9" type="ORF">SAMN02745135_01928</name>
</gene>
<dbReference type="InterPro" id="IPR002178">
    <property type="entry name" value="PTS_EIIA_type-2_dom"/>
</dbReference>
<evidence type="ECO:0000259" key="6">
    <source>
        <dbReference type="PROSITE" id="PS51094"/>
    </source>
</evidence>
<evidence type="ECO:0000259" key="8">
    <source>
        <dbReference type="PROSITE" id="PS51372"/>
    </source>
</evidence>
<dbReference type="AlphaFoldDB" id="A0A1M5VH56"/>
<dbReference type="CDD" id="cd05568">
    <property type="entry name" value="PTS_IIB_bgl_like"/>
    <property type="match status" value="1"/>
</dbReference>
<dbReference type="EMBL" id="FQXO01000059">
    <property type="protein sequence ID" value="SHH74424.1"/>
    <property type="molecule type" value="Genomic_DNA"/>
</dbReference>
<evidence type="ECO:0000256" key="4">
    <source>
        <dbReference type="ARBA" id="ARBA00023159"/>
    </source>
</evidence>
<dbReference type="InterPro" id="IPR013011">
    <property type="entry name" value="PTS_EIIB_2"/>
</dbReference>
<dbReference type="InterPro" id="IPR003501">
    <property type="entry name" value="PTS_EIIB_2/3"/>
</dbReference>
<keyword evidence="5" id="KW-0804">Transcription</keyword>
<dbReference type="GO" id="GO:0003700">
    <property type="term" value="F:DNA-binding transcription factor activity"/>
    <property type="evidence" value="ECO:0007669"/>
    <property type="project" value="InterPro"/>
</dbReference>
<dbReference type="InterPro" id="IPR007737">
    <property type="entry name" value="Mga_HTH"/>
</dbReference>
<dbReference type="SUPFAM" id="SSF52794">
    <property type="entry name" value="PTS system IIB component-like"/>
    <property type="match status" value="1"/>
</dbReference>
<dbReference type="InterPro" id="IPR001034">
    <property type="entry name" value="DeoR_HTH"/>
</dbReference>
<dbReference type="Proteomes" id="UP000183967">
    <property type="component" value="Unassembled WGS sequence"/>
</dbReference>
<dbReference type="PROSITE" id="PS00372">
    <property type="entry name" value="PTS_EIIA_TYPE_2_HIS"/>
    <property type="match status" value="1"/>
</dbReference>
<evidence type="ECO:0000259" key="7">
    <source>
        <dbReference type="PROSITE" id="PS51099"/>
    </source>
</evidence>
<evidence type="ECO:0000256" key="5">
    <source>
        <dbReference type="ARBA" id="ARBA00023163"/>
    </source>
</evidence>
<dbReference type="PROSITE" id="PS51094">
    <property type="entry name" value="PTS_EIIA_TYPE_2"/>
    <property type="match status" value="1"/>
</dbReference>
<dbReference type="PROSITE" id="PS51099">
    <property type="entry name" value="PTS_EIIB_TYPE_2"/>
    <property type="match status" value="1"/>
</dbReference>
<dbReference type="Gene3D" id="3.40.50.2300">
    <property type="match status" value="1"/>
</dbReference>
<accession>A0A1M5VH56</accession>
<dbReference type="RefSeq" id="WP_073197285.1">
    <property type="nucleotide sequence ID" value="NZ_FQXO01000059.1"/>
</dbReference>
<evidence type="ECO:0000256" key="2">
    <source>
        <dbReference type="ARBA" id="ARBA00022737"/>
    </source>
</evidence>
<reference evidence="10" key="1">
    <citation type="submission" date="2016-11" db="EMBL/GenBank/DDBJ databases">
        <authorList>
            <person name="Varghese N."/>
            <person name="Submissions S."/>
        </authorList>
    </citation>
    <scope>NUCLEOTIDE SEQUENCE [LARGE SCALE GENOMIC DNA]</scope>
    <source>
        <strain evidence="10">DSM 13643</strain>
    </source>
</reference>
<evidence type="ECO:0000256" key="3">
    <source>
        <dbReference type="ARBA" id="ARBA00023015"/>
    </source>
</evidence>
<dbReference type="InterPro" id="IPR013196">
    <property type="entry name" value="HTH_11"/>
</dbReference>
<feature type="domain" description="PRD" evidence="8">
    <location>
        <begin position="208"/>
        <end position="313"/>
    </location>
</feature>
<dbReference type="Gene3D" id="1.10.10.10">
    <property type="entry name" value="Winged helix-like DNA-binding domain superfamily/Winged helix DNA-binding domain"/>
    <property type="match status" value="2"/>
</dbReference>
<dbReference type="GO" id="GO:0009401">
    <property type="term" value="P:phosphoenolpyruvate-dependent sugar phosphotransferase system"/>
    <property type="evidence" value="ECO:0007669"/>
    <property type="project" value="InterPro"/>
</dbReference>
<keyword evidence="3" id="KW-0805">Transcription regulation</keyword>
<dbReference type="InterPro" id="IPR036390">
    <property type="entry name" value="WH_DNA-bd_sf"/>
</dbReference>
<keyword evidence="2" id="KW-0677">Repeat</keyword>
<dbReference type="OrthoDB" id="3175596at2"/>
<name>A0A1M5VH56_9FIRM</name>
<dbReference type="InterPro" id="IPR036634">
    <property type="entry name" value="PRD_sf"/>
</dbReference>
<dbReference type="Pfam" id="PF05043">
    <property type="entry name" value="Mga"/>
    <property type="match status" value="1"/>
</dbReference>
<dbReference type="SUPFAM" id="SSF46785">
    <property type="entry name" value="Winged helix' DNA-binding domain"/>
    <property type="match status" value="2"/>
</dbReference>
<dbReference type="InterPro" id="IPR036388">
    <property type="entry name" value="WH-like_DNA-bd_sf"/>
</dbReference>
<evidence type="ECO:0000313" key="10">
    <source>
        <dbReference type="Proteomes" id="UP000183967"/>
    </source>
</evidence>
<dbReference type="Gene3D" id="1.10.1790.10">
    <property type="entry name" value="PRD domain"/>
    <property type="match status" value="2"/>
</dbReference>
<evidence type="ECO:0000313" key="9">
    <source>
        <dbReference type="EMBL" id="SHH74424.1"/>
    </source>
</evidence>
<dbReference type="SMART" id="SM00420">
    <property type="entry name" value="HTH_DEOR"/>
    <property type="match status" value="1"/>
</dbReference>
<protein>
    <submittedName>
        <fullName evidence="9">Transcriptional antiterminator</fullName>
    </submittedName>
</protein>
<dbReference type="Gene3D" id="3.40.930.10">
    <property type="entry name" value="Mannitol-specific EII, Chain A"/>
    <property type="match status" value="1"/>
</dbReference>
<dbReference type="InterPro" id="IPR036095">
    <property type="entry name" value="PTS_EIIB-like_sf"/>
</dbReference>
<evidence type="ECO:0000256" key="1">
    <source>
        <dbReference type="ARBA" id="ARBA00022679"/>
    </source>
</evidence>
<dbReference type="PANTHER" id="PTHR30185">
    <property type="entry name" value="CRYPTIC BETA-GLUCOSIDE BGL OPERON ANTITERMINATOR"/>
    <property type="match status" value="1"/>
</dbReference>
<dbReference type="PROSITE" id="PS51372">
    <property type="entry name" value="PRD_2"/>
    <property type="match status" value="2"/>
</dbReference>
<feature type="domain" description="PRD" evidence="8">
    <location>
        <begin position="323"/>
        <end position="430"/>
    </location>
</feature>
<keyword evidence="4" id="KW-0010">Activator</keyword>
<dbReference type="Pfam" id="PF00874">
    <property type="entry name" value="PRD"/>
    <property type="match status" value="2"/>
</dbReference>
<dbReference type="SUPFAM" id="SSF63520">
    <property type="entry name" value="PTS-regulatory domain, PRD"/>
    <property type="match status" value="2"/>
</dbReference>
<dbReference type="SUPFAM" id="SSF55804">
    <property type="entry name" value="Phoshotransferase/anion transport protein"/>
    <property type="match status" value="1"/>
</dbReference>
<dbReference type="CDD" id="cd00211">
    <property type="entry name" value="PTS_IIA_fru"/>
    <property type="match status" value="1"/>
</dbReference>
<sequence>MNYFPNERSWEIINILLDLDKPITINELAEQLNVSNRTIRNDLKELEDYFCSNNYGVTIVKKPRIGVWIEVDEEGKRFLKQAINKSKIYIQPYSYEERQLYIIKRLLQSKGSITMQVLADELYVSRVTVFKDLEEVEKWLNKYNLKLNRRQNHGIEIEGDEKGWRKAAADLIMIFRSNDELRNVLSNTKEIQQDSRLDFENFIQLKELFPDIDVNKIEQILIEAQEKMEFHLADIAYEGLLGHIVISIERLKQNKDIKMDLNQLSAIKQKKEFQIAKWISKRIEKEFNINVPECEVGFIALHVLGSKVQQNYKIDDTESVLENMDPLIINLANEIITLIGNILSVDFSQDKKLLVGLVLHLRPAINRLKYGLSLRNPLLNEIKNNYPSVFGATWAISVLFEKHLGVKVNEEEIAYIATHIGAALERLNNKTRAIVVCNSGIGTAQLVAVRLQKTISDLEIVNIISSHDVAKMKENDFDIIISTIPINYSLKPVIQINPIVSPKDIERIKEYIKNIENTRRFHRDINNITKMDELFNEKFIYTKLDIDDKEEVIKRLGSELVKYGHVEHKFVDAALERENITSTAVGKGVAIPHGMQEYVHKPIIAVATLNKPIDWGGNKVDIVFLLALKFGSGNSTRNFFRRFYSLLDNENILNNIRNSSTNKEILKILTRKDDSSEQYYQ</sequence>
<dbReference type="Pfam" id="PF00359">
    <property type="entry name" value="PTS_EIIA_2"/>
    <property type="match status" value="1"/>
</dbReference>
<feature type="domain" description="PTS EIIB type-2" evidence="7">
    <location>
        <begin position="431"/>
        <end position="520"/>
    </location>
</feature>
<feature type="domain" description="PTS EIIA type-2" evidence="6">
    <location>
        <begin position="533"/>
        <end position="672"/>
    </location>
</feature>
<dbReference type="Pfam" id="PF02302">
    <property type="entry name" value="PTS_IIB"/>
    <property type="match status" value="1"/>
</dbReference>
<keyword evidence="1" id="KW-0808">Transferase</keyword>
<keyword evidence="10" id="KW-1185">Reference proteome</keyword>
<dbReference type="InterPro" id="IPR011608">
    <property type="entry name" value="PRD"/>
</dbReference>
<dbReference type="InterPro" id="IPR050661">
    <property type="entry name" value="BglG_antiterminators"/>
</dbReference>
<dbReference type="Pfam" id="PF08279">
    <property type="entry name" value="HTH_11"/>
    <property type="match status" value="1"/>
</dbReference>
<dbReference type="GO" id="GO:0008982">
    <property type="term" value="F:protein-N(PI)-phosphohistidine-sugar phosphotransferase activity"/>
    <property type="evidence" value="ECO:0007669"/>
    <property type="project" value="InterPro"/>
</dbReference>
<proteinExistence type="predicted"/>